<reference evidence="2 3" key="1">
    <citation type="submission" date="2023-10" db="EMBL/GenBank/DDBJ databases">
        <authorList>
            <person name="Maclean D."/>
            <person name="Macfadyen A."/>
        </authorList>
    </citation>
    <scope>NUCLEOTIDE SEQUENCE [LARGE SCALE GENOMIC DNA]</scope>
</reference>
<feature type="region of interest" description="Disordered" evidence="1">
    <location>
        <begin position="1"/>
        <end position="20"/>
    </location>
</feature>
<evidence type="ECO:0000256" key="1">
    <source>
        <dbReference type="SAM" id="MobiDB-lite"/>
    </source>
</evidence>
<sequence>MTACPQHLASPKAHRRTQTGARAAMQAVTQKTGNAAFAPEAPSAAEAEHGGWQQILDHGRTVCCRSLKAVQQAPGRRPQHCTACVTGALEVQSCSFTPQG</sequence>
<gene>
    <name evidence="2" type="ORF">CVIRNUC_006873</name>
</gene>
<name>A0AAV1I8I7_9CHLO</name>
<keyword evidence="3" id="KW-1185">Reference proteome</keyword>
<dbReference type="AlphaFoldDB" id="A0AAV1I8I7"/>
<evidence type="ECO:0000313" key="3">
    <source>
        <dbReference type="Proteomes" id="UP001314263"/>
    </source>
</evidence>
<evidence type="ECO:0000313" key="2">
    <source>
        <dbReference type="EMBL" id="CAK0783674.1"/>
    </source>
</evidence>
<proteinExistence type="predicted"/>
<dbReference type="Proteomes" id="UP001314263">
    <property type="component" value="Unassembled WGS sequence"/>
</dbReference>
<dbReference type="EMBL" id="CAUYUE010000009">
    <property type="protein sequence ID" value="CAK0783674.1"/>
    <property type="molecule type" value="Genomic_DNA"/>
</dbReference>
<accession>A0AAV1I8I7</accession>
<organism evidence="2 3">
    <name type="scientific">Coccomyxa viridis</name>
    <dbReference type="NCBI Taxonomy" id="1274662"/>
    <lineage>
        <taxon>Eukaryota</taxon>
        <taxon>Viridiplantae</taxon>
        <taxon>Chlorophyta</taxon>
        <taxon>core chlorophytes</taxon>
        <taxon>Trebouxiophyceae</taxon>
        <taxon>Trebouxiophyceae incertae sedis</taxon>
        <taxon>Coccomyxaceae</taxon>
        <taxon>Coccomyxa</taxon>
    </lineage>
</organism>
<protein>
    <submittedName>
        <fullName evidence="2">Uncharacterized protein</fullName>
    </submittedName>
</protein>
<comment type="caution">
    <text evidence="2">The sequence shown here is derived from an EMBL/GenBank/DDBJ whole genome shotgun (WGS) entry which is preliminary data.</text>
</comment>